<dbReference type="Gene3D" id="3.40.605.10">
    <property type="entry name" value="Aldehyde Dehydrogenase, Chain A, domain 1"/>
    <property type="match status" value="1"/>
</dbReference>
<dbReference type="FunFam" id="3.40.605.10:FF:000006">
    <property type="entry name" value="1-pyrroline-5-carboxylate dehydrogenase"/>
    <property type="match status" value="1"/>
</dbReference>
<dbReference type="FunFam" id="3.40.309.10:FF:000005">
    <property type="entry name" value="1-pyrroline-5-carboxylate dehydrogenase 1"/>
    <property type="match status" value="1"/>
</dbReference>
<sequence length="568" mass="63635">MNHKLLRLKTLFKNQPSSVQRFLTTNPKGYVATNEPVYDFKRNSPEAAQVHATLKDFLGRKNDTNDALFEVPIVIGDKEIRTENVQYQPIPFDHQTKIARFYHADKAILAQAIENSLQNRADWENSSFDYRASIMLKAADRITKEGRAEILASTMLGQAKTVYQAEIDAACELADFLRFNVQYLYEHLKYKPLNGDENTINNMYLRGMEGFVAAIAPFNFTAISGHLATAPALMGNVVLWKPSDTAVFSSYLVYKILRECGLPAGVINFVPSAGPDFGETITSSANLAGVNFTGSVPTFRWLWKKVGENLESYRTFPRLAGECGGKNFHLVHESSDIESAAVATVRSAFEFSGQKCSACSRLYVPESKWPQMKEKMVALLKDLQIDSPLKFETFTSAVIDERSFDKISNYIEYGKNNNKLITGGYYNKSTGYYVYPTIFETKDPKDRLMREEIFGPVLTVFKYKDSEFDQVVDLVDTTTPYALTGSIFAKDETVMKNTKLRLRHACGNLYLNDKSTGSVVNQQPFGGARLSGTNDKPGSPGYLLKWTSPLSVKESLVPQTTVKHASML</sequence>
<evidence type="ECO:0000256" key="6">
    <source>
        <dbReference type="ARBA" id="ARBA00048142"/>
    </source>
</evidence>
<dbReference type="NCBIfam" id="TIGR01236">
    <property type="entry name" value="D1pyr5carbox1"/>
    <property type="match status" value="1"/>
</dbReference>
<dbReference type="STRING" id="10195.A0A3M7T3R7"/>
<dbReference type="CDD" id="cd07123">
    <property type="entry name" value="ALDH_F4-17_P5CDH"/>
    <property type="match status" value="1"/>
</dbReference>
<dbReference type="EC" id="1.2.1.88" evidence="9"/>
<keyword evidence="5 9" id="KW-0642">Proline metabolism</keyword>
<dbReference type="OrthoDB" id="5322683at2759"/>
<dbReference type="InterPro" id="IPR050485">
    <property type="entry name" value="Proline_metab_enzyme"/>
</dbReference>
<accession>A0A3M7T3R7</accession>
<reference evidence="12 13" key="1">
    <citation type="journal article" date="2018" name="Sci. Rep.">
        <title>Genomic signatures of local adaptation to the degree of environmental predictability in rotifers.</title>
        <authorList>
            <person name="Franch-Gras L."/>
            <person name="Hahn C."/>
            <person name="Garcia-Roger E.M."/>
            <person name="Carmona M.J."/>
            <person name="Serra M."/>
            <person name="Gomez A."/>
        </authorList>
    </citation>
    <scope>NUCLEOTIDE SEQUENCE [LARGE SCALE GENOMIC DNA]</scope>
    <source>
        <strain evidence="12">HYR1</strain>
    </source>
</reference>
<evidence type="ECO:0000259" key="11">
    <source>
        <dbReference type="Pfam" id="PF00171"/>
    </source>
</evidence>
<comment type="caution">
    <text evidence="12">The sequence shown here is derived from an EMBL/GenBank/DDBJ whole genome shotgun (WGS) entry which is preliminary data.</text>
</comment>
<dbReference type="GO" id="GO:0003842">
    <property type="term" value="F:L-glutamate gamma-semialdehyde dehydrogenase activity"/>
    <property type="evidence" value="ECO:0007669"/>
    <property type="project" value="UniProtKB-UniRule"/>
</dbReference>
<dbReference type="InterPro" id="IPR015590">
    <property type="entry name" value="Aldehyde_DH_dom"/>
</dbReference>
<keyword evidence="13" id="KW-1185">Reference proteome</keyword>
<feature type="domain" description="Aldehyde dehydrogenase" evidence="11">
    <location>
        <begin position="91"/>
        <end position="547"/>
    </location>
</feature>
<dbReference type="PROSITE" id="PS00070">
    <property type="entry name" value="ALDEHYDE_DEHYDR_CYS"/>
    <property type="match status" value="1"/>
</dbReference>
<evidence type="ECO:0000256" key="5">
    <source>
        <dbReference type="ARBA" id="ARBA00023062"/>
    </source>
</evidence>
<evidence type="ECO:0000256" key="10">
    <source>
        <dbReference type="RuleBase" id="RU366030"/>
    </source>
</evidence>
<evidence type="ECO:0000256" key="1">
    <source>
        <dbReference type="ARBA" id="ARBA00004786"/>
    </source>
</evidence>
<dbReference type="InterPro" id="IPR029510">
    <property type="entry name" value="Ald_DH_CS_GLU"/>
</dbReference>
<comment type="pathway">
    <text evidence="1 9">Amino-acid degradation; L-proline degradation into L-glutamate; L-glutamate from L-proline: step 2/2.</text>
</comment>
<feature type="active site" evidence="7">
    <location>
        <position position="322"/>
    </location>
</feature>
<evidence type="ECO:0000256" key="2">
    <source>
        <dbReference type="ARBA" id="ARBA00009986"/>
    </source>
</evidence>
<dbReference type="PANTHER" id="PTHR42862">
    <property type="entry name" value="DELTA-1-PYRROLINE-5-CARBOXYLATE DEHYDROGENASE 1, ISOFORM A-RELATED"/>
    <property type="match status" value="1"/>
</dbReference>
<evidence type="ECO:0000256" key="8">
    <source>
        <dbReference type="RuleBase" id="RU003345"/>
    </source>
</evidence>
<dbReference type="PROSITE" id="PS00687">
    <property type="entry name" value="ALDEHYDE_DEHYDR_GLU"/>
    <property type="match status" value="1"/>
</dbReference>
<dbReference type="InterPro" id="IPR005931">
    <property type="entry name" value="P5CDH/ALDH4A1"/>
</dbReference>
<dbReference type="InterPro" id="IPR016163">
    <property type="entry name" value="Ald_DH_C"/>
</dbReference>
<comment type="catalytic activity">
    <reaction evidence="6 9">
        <text>L-glutamate 5-semialdehyde + NAD(+) + H2O = L-glutamate + NADH + 2 H(+)</text>
        <dbReference type="Rhea" id="RHEA:30235"/>
        <dbReference type="ChEBI" id="CHEBI:15377"/>
        <dbReference type="ChEBI" id="CHEBI:15378"/>
        <dbReference type="ChEBI" id="CHEBI:29985"/>
        <dbReference type="ChEBI" id="CHEBI:57540"/>
        <dbReference type="ChEBI" id="CHEBI:57945"/>
        <dbReference type="ChEBI" id="CHEBI:58066"/>
        <dbReference type="EC" id="1.2.1.88"/>
    </reaction>
</comment>
<organism evidence="12 13">
    <name type="scientific">Brachionus plicatilis</name>
    <name type="common">Marine rotifer</name>
    <name type="synonym">Brachionus muelleri</name>
    <dbReference type="NCBI Taxonomy" id="10195"/>
    <lineage>
        <taxon>Eukaryota</taxon>
        <taxon>Metazoa</taxon>
        <taxon>Spiralia</taxon>
        <taxon>Gnathifera</taxon>
        <taxon>Rotifera</taxon>
        <taxon>Eurotatoria</taxon>
        <taxon>Monogononta</taxon>
        <taxon>Pseudotrocha</taxon>
        <taxon>Ploima</taxon>
        <taxon>Brachionidae</taxon>
        <taxon>Brachionus</taxon>
    </lineage>
</organism>
<dbReference type="GO" id="GO:0005759">
    <property type="term" value="C:mitochondrial matrix"/>
    <property type="evidence" value="ECO:0007669"/>
    <property type="project" value="TreeGrafter"/>
</dbReference>
<gene>
    <name evidence="12" type="ORF">BpHYR1_032732</name>
</gene>
<proteinExistence type="inferred from homology"/>
<dbReference type="Gene3D" id="3.40.309.10">
    <property type="entry name" value="Aldehyde Dehydrogenase, Chain A, domain 2"/>
    <property type="match status" value="1"/>
</dbReference>
<evidence type="ECO:0000313" key="12">
    <source>
        <dbReference type="EMBL" id="RNA42510.1"/>
    </source>
</evidence>
<evidence type="ECO:0000256" key="9">
    <source>
        <dbReference type="RuleBase" id="RU366016"/>
    </source>
</evidence>
<dbReference type="Pfam" id="PF00171">
    <property type="entry name" value="Aldedh"/>
    <property type="match status" value="1"/>
</dbReference>
<keyword evidence="3 8" id="KW-0560">Oxidoreductase</keyword>
<dbReference type="PANTHER" id="PTHR42862:SF1">
    <property type="entry name" value="DELTA-1-PYRROLINE-5-CARBOXYLATE DEHYDROGENASE 2, ISOFORM A-RELATED"/>
    <property type="match status" value="1"/>
</dbReference>
<dbReference type="InterPro" id="IPR016160">
    <property type="entry name" value="Ald_DH_CS_CYS"/>
</dbReference>
<evidence type="ECO:0000313" key="13">
    <source>
        <dbReference type="Proteomes" id="UP000276133"/>
    </source>
</evidence>
<keyword evidence="4 9" id="KW-0520">NAD</keyword>
<evidence type="ECO:0000256" key="3">
    <source>
        <dbReference type="ARBA" id="ARBA00023002"/>
    </source>
</evidence>
<dbReference type="SUPFAM" id="SSF53720">
    <property type="entry name" value="ALDH-like"/>
    <property type="match status" value="1"/>
</dbReference>
<dbReference type="EMBL" id="REGN01000359">
    <property type="protein sequence ID" value="RNA42510.1"/>
    <property type="molecule type" value="Genomic_DNA"/>
</dbReference>
<name>A0A3M7T3R7_BRAPC</name>
<dbReference type="GO" id="GO:0010133">
    <property type="term" value="P:L-proline catabolic process to L-glutamate"/>
    <property type="evidence" value="ECO:0007669"/>
    <property type="project" value="UniProtKB-UniRule"/>
</dbReference>
<dbReference type="Proteomes" id="UP000276133">
    <property type="component" value="Unassembled WGS sequence"/>
</dbReference>
<evidence type="ECO:0000256" key="4">
    <source>
        <dbReference type="ARBA" id="ARBA00023027"/>
    </source>
</evidence>
<dbReference type="UniPathway" id="UPA00261">
    <property type="reaction ID" value="UER00374"/>
</dbReference>
<protein>
    <recommendedName>
        <fullName evidence="9 10">Multifunctional fusion protein</fullName>
    </recommendedName>
    <domain>
        <recommendedName>
            <fullName evidence="10">Delta-1-pyrroline-5-carboxylate dehydrogenase</fullName>
            <shortName evidence="10">P5C dehydrogenase</shortName>
        </recommendedName>
        <alternativeName>
            <fullName evidence="9">L-glutamate gamma-semialdehyde dehydrogenase</fullName>
        </alternativeName>
    </domain>
    <domain>
        <recommendedName>
            <fullName evidence="9">L-glutamate gamma-semialdehyde dehydrogenase</fullName>
            <ecNumber evidence="9">1.2.1.88</ecNumber>
        </recommendedName>
    </domain>
</protein>
<comment type="similarity">
    <text evidence="2 8">Belongs to the aldehyde dehydrogenase family.</text>
</comment>
<dbReference type="AlphaFoldDB" id="A0A3M7T3R7"/>
<evidence type="ECO:0000256" key="7">
    <source>
        <dbReference type="PROSITE-ProRule" id="PRU10007"/>
    </source>
</evidence>
<dbReference type="InterPro" id="IPR016162">
    <property type="entry name" value="Ald_DH_N"/>
</dbReference>
<dbReference type="InterPro" id="IPR016161">
    <property type="entry name" value="Ald_DH/histidinol_DH"/>
</dbReference>